<dbReference type="GO" id="GO:0016853">
    <property type="term" value="F:isomerase activity"/>
    <property type="evidence" value="ECO:0007669"/>
    <property type="project" value="UniProtKB-KW"/>
</dbReference>
<sequence>MQLIRWFLVSLFAVGAAALAQAQTEAPVKVVVPAFTFPAKAQVGGRTLVLNGAGTRYRAVFQVYQAGLYLEKPAHHFVDMQSPTEARRIQLVMLREVKSDELGKLFARGIQDNLDKASAARLMSSMWRMSELFTEYKRLDAGDQIILDWVPGKGTVVTVKGKVSGEPFKEPEFFNALAGIWLNAAPADWKLREAMLGVKAVETAEGSR</sequence>
<reference evidence="3" key="1">
    <citation type="submission" date="2022-10" db="EMBL/GenBank/DDBJ databases">
        <title>Description of microaerobic benzene degrading bacteria.</title>
        <authorList>
            <person name="Bedics A."/>
            <person name="Tancsics A."/>
            <person name="Banerjee S."/>
        </authorList>
    </citation>
    <scope>NUCLEOTIDE SEQUENCE</scope>
    <source>
        <strain evidence="3">D2M1</strain>
    </source>
</reference>
<dbReference type="InterPro" id="IPR036298">
    <property type="entry name" value="Chalcone_isomerase_sf"/>
</dbReference>
<accession>A0ABT5RRA9</accession>
<evidence type="ECO:0000259" key="2">
    <source>
        <dbReference type="Pfam" id="PF16036"/>
    </source>
</evidence>
<protein>
    <submittedName>
        <fullName evidence="3">Chalcone isomerase family protein</fullName>
    </submittedName>
</protein>
<name>A0ABT5RRA9_9BURK</name>
<dbReference type="InterPro" id="IPR016088">
    <property type="entry name" value="Chalcone_isomerase_3-sand"/>
</dbReference>
<evidence type="ECO:0000313" key="3">
    <source>
        <dbReference type="EMBL" id="MDD2176232.1"/>
    </source>
</evidence>
<feature type="chain" id="PRO_5045093389" evidence="1">
    <location>
        <begin position="23"/>
        <end position="208"/>
    </location>
</feature>
<proteinExistence type="predicted"/>
<keyword evidence="1" id="KW-0732">Signal</keyword>
<evidence type="ECO:0000256" key="1">
    <source>
        <dbReference type="SAM" id="SignalP"/>
    </source>
</evidence>
<evidence type="ECO:0000313" key="4">
    <source>
        <dbReference type="Proteomes" id="UP001148932"/>
    </source>
</evidence>
<feature type="signal peptide" evidence="1">
    <location>
        <begin position="1"/>
        <end position="22"/>
    </location>
</feature>
<comment type="caution">
    <text evidence="3">The sequence shown here is derived from an EMBL/GenBank/DDBJ whole genome shotgun (WGS) entry which is preliminary data.</text>
</comment>
<dbReference type="Pfam" id="PF16036">
    <property type="entry name" value="Chalcone_3"/>
    <property type="match status" value="1"/>
</dbReference>
<organism evidence="3 4">
    <name type="scientific">Acidovorax benzenivorans</name>
    <dbReference type="NCBI Taxonomy" id="2987520"/>
    <lineage>
        <taxon>Bacteria</taxon>
        <taxon>Pseudomonadati</taxon>
        <taxon>Pseudomonadota</taxon>
        <taxon>Betaproteobacteria</taxon>
        <taxon>Burkholderiales</taxon>
        <taxon>Comamonadaceae</taxon>
        <taxon>Acidovorax</taxon>
    </lineage>
</organism>
<dbReference type="EMBL" id="JAPCKI010000001">
    <property type="protein sequence ID" value="MDD2176232.1"/>
    <property type="molecule type" value="Genomic_DNA"/>
</dbReference>
<feature type="domain" description="Chalcone isomerase" evidence="2">
    <location>
        <begin position="34"/>
        <end position="197"/>
    </location>
</feature>
<gene>
    <name evidence="3" type="ORF">OIN59_02240</name>
</gene>
<dbReference type="RefSeq" id="WP_274106713.1">
    <property type="nucleotide sequence ID" value="NZ_JAPCKI010000001.1"/>
</dbReference>
<dbReference type="InterPro" id="IPR016087">
    <property type="entry name" value="Chalcone_isomerase"/>
</dbReference>
<keyword evidence="4" id="KW-1185">Reference proteome</keyword>
<dbReference type="SUPFAM" id="SSF54626">
    <property type="entry name" value="Chalcone isomerase"/>
    <property type="match status" value="1"/>
</dbReference>
<keyword evidence="3" id="KW-0413">Isomerase</keyword>
<dbReference type="Proteomes" id="UP001148932">
    <property type="component" value="Unassembled WGS sequence"/>
</dbReference>
<dbReference type="Gene3D" id="3.50.70.10">
    <property type="match status" value="1"/>
</dbReference>